<accession>A0A8K0TR97</accession>
<gene>
    <name evidence="1" type="ORF">B0T11DRAFT_294344</name>
</gene>
<protein>
    <submittedName>
        <fullName evidence="1">Uncharacterized protein</fullName>
    </submittedName>
</protein>
<name>A0A8K0TR97_9PEZI</name>
<dbReference type="AlphaFoldDB" id="A0A8K0TR97"/>
<comment type="caution">
    <text evidence="1">The sequence shown here is derived from an EMBL/GenBank/DDBJ whole genome shotgun (WGS) entry which is preliminary data.</text>
</comment>
<organism evidence="1 2">
    <name type="scientific">Plectosphaerella cucumerina</name>
    <dbReference type="NCBI Taxonomy" id="40658"/>
    <lineage>
        <taxon>Eukaryota</taxon>
        <taxon>Fungi</taxon>
        <taxon>Dikarya</taxon>
        <taxon>Ascomycota</taxon>
        <taxon>Pezizomycotina</taxon>
        <taxon>Sordariomycetes</taxon>
        <taxon>Hypocreomycetidae</taxon>
        <taxon>Glomerellales</taxon>
        <taxon>Plectosphaerellaceae</taxon>
        <taxon>Plectosphaerella</taxon>
    </lineage>
</organism>
<dbReference type="EMBL" id="JAGPXD010000001">
    <property type="protein sequence ID" value="KAH7376928.1"/>
    <property type="molecule type" value="Genomic_DNA"/>
</dbReference>
<sequence length="146" mass="15918">MSTSKRQPVVVAVQPFIDSHSRGDGLANCGAEAVTMRLLHAVIEHAGPPPPSPLKSPSAPTLSSLAQRRLVLRDLGGLSKTQITAYAYSTYSAGWYKTVLWAFAVDEQEPIKWQRLSDFSLALTPRILSPNLKFSSWPVDSVTLSI</sequence>
<reference evidence="1" key="1">
    <citation type="journal article" date="2021" name="Nat. Commun.">
        <title>Genetic determinants of endophytism in the Arabidopsis root mycobiome.</title>
        <authorList>
            <person name="Mesny F."/>
            <person name="Miyauchi S."/>
            <person name="Thiergart T."/>
            <person name="Pickel B."/>
            <person name="Atanasova L."/>
            <person name="Karlsson M."/>
            <person name="Huettel B."/>
            <person name="Barry K.W."/>
            <person name="Haridas S."/>
            <person name="Chen C."/>
            <person name="Bauer D."/>
            <person name="Andreopoulos W."/>
            <person name="Pangilinan J."/>
            <person name="LaButti K."/>
            <person name="Riley R."/>
            <person name="Lipzen A."/>
            <person name="Clum A."/>
            <person name="Drula E."/>
            <person name="Henrissat B."/>
            <person name="Kohler A."/>
            <person name="Grigoriev I.V."/>
            <person name="Martin F.M."/>
            <person name="Hacquard S."/>
        </authorList>
    </citation>
    <scope>NUCLEOTIDE SEQUENCE</scope>
    <source>
        <strain evidence="1">MPI-CAGE-AT-0016</strain>
    </source>
</reference>
<proteinExistence type="predicted"/>
<dbReference type="Proteomes" id="UP000813385">
    <property type="component" value="Unassembled WGS sequence"/>
</dbReference>
<evidence type="ECO:0000313" key="2">
    <source>
        <dbReference type="Proteomes" id="UP000813385"/>
    </source>
</evidence>
<keyword evidence="2" id="KW-1185">Reference proteome</keyword>
<evidence type="ECO:0000313" key="1">
    <source>
        <dbReference type="EMBL" id="KAH7376928.1"/>
    </source>
</evidence>